<feature type="coiled-coil region" evidence="5">
    <location>
        <begin position="2"/>
        <end position="29"/>
    </location>
</feature>
<dbReference type="Gene3D" id="2.40.10.340">
    <property type="entry name" value="Rod shape-determining protein MreC, domain 1"/>
    <property type="match status" value="1"/>
</dbReference>
<evidence type="ECO:0000313" key="8">
    <source>
        <dbReference type="Proteomes" id="UP000228626"/>
    </source>
</evidence>
<dbReference type="InterPro" id="IPR007221">
    <property type="entry name" value="MreC"/>
</dbReference>
<dbReference type="EMBL" id="PFAR01000023">
    <property type="protein sequence ID" value="PIR93246.1"/>
    <property type="molecule type" value="Genomic_DNA"/>
</dbReference>
<evidence type="ECO:0000256" key="5">
    <source>
        <dbReference type="SAM" id="Coils"/>
    </source>
</evidence>
<name>A0A2H0V2C6_9BACT</name>
<proteinExistence type="inferred from homology"/>
<dbReference type="AlphaFoldDB" id="A0A2H0V2C6"/>
<feature type="non-terminal residue" evidence="7">
    <location>
        <position position="1"/>
    </location>
</feature>
<dbReference type="InterPro" id="IPR042177">
    <property type="entry name" value="Cell/Rod_1"/>
</dbReference>
<comment type="caution">
    <text evidence="7">The sequence shown here is derived from an EMBL/GenBank/DDBJ whole genome shotgun (WGS) entry which is preliminary data.</text>
</comment>
<dbReference type="GO" id="GO:0005886">
    <property type="term" value="C:plasma membrane"/>
    <property type="evidence" value="ECO:0007669"/>
    <property type="project" value="TreeGrafter"/>
</dbReference>
<dbReference type="NCBIfam" id="TIGR00219">
    <property type="entry name" value="mreC"/>
    <property type="match status" value="1"/>
</dbReference>
<evidence type="ECO:0000313" key="7">
    <source>
        <dbReference type="EMBL" id="PIR93246.1"/>
    </source>
</evidence>
<dbReference type="InterPro" id="IPR042175">
    <property type="entry name" value="Cell/Rod_MreC_2"/>
</dbReference>
<dbReference type="PANTHER" id="PTHR34138">
    <property type="entry name" value="CELL SHAPE-DETERMINING PROTEIN MREC"/>
    <property type="match status" value="1"/>
</dbReference>
<feature type="domain" description="Rod shape-determining protein MreC beta-barrel core" evidence="6">
    <location>
        <begin position="43"/>
        <end position="186"/>
    </location>
</feature>
<evidence type="ECO:0000256" key="4">
    <source>
        <dbReference type="ARBA" id="ARBA00032089"/>
    </source>
</evidence>
<keyword evidence="3" id="KW-0133">Cell shape</keyword>
<evidence type="ECO:0000259" key="6">
    <source>
        <dbReference type="Pfam" id="PF04085"/>
    </source>
</evidence>
<dbReference type="Gene3D" id="2.40.10.350">
    <property type="entry name" value="Rod shape-determining protein MreC, domain 2"/>
    <property type="match status" value="1"/>
</dbReference>
<dbReference type="InterPro" id="IPR055342">
    <property type="entry name" value="MreC_beta-barrel_core"/>
</dbReference>
<sequence>KLTAENVRLKVLEDENKALREQINFYSRHQYQKMVANIISRKGTGKSSQIIIIDKGESDGVKAGQAIIAGSGIIAGKIFSVDREMSHGYLLTDERCQVAASLVGEDKVSGIARGELGLTVKMDFIPQKKAIQSGNIIITSGLEPAIPKGLIIGDVQSVEKENNNLFQSAVINPSANLSTLSIVSIIVN</sequence>
<keyword evidence="5" id="KW-0175">Coiled coil</keyword>
<evidence type="ECO:0000256" key="2">
    <source>
        <dbReference type="ARBA" id="ARBA00013855"/>
    </source>
</evidence>
<dbReference type="Pfam" id="PF04085">
    <property type="entry name" value="MreC"/>
    <property type="match status" value="1"/>
</dbReference>
<evidence type="ECO:0000256" key="1">
    <source>
        <dbReference type="ARBA" id="ARBA00009369"/>
    </source>
</evidence>
<organism evidence="7 8">
    <name type="scientific">Candidatus Falkowbacteria bacterium CG10_big_fil_rev_8_21_14_0_10_43_10</name>
    <dbReference type="NCBI Taxonomy" id="1974567"/>
    <lineage>
        <taxon>Bacteria</taxon>
        <taxon>Candidatus Falkowiibacteriota</taxon>
    </lineage>
</organism>
<gene>
    <name evidence="7" type="primary">mreC</name>
    <name evidence="7" type="ORF">COT99_01810</name>
</gene>
<dbReference type="PANTHER" id="PTHR34138:SF1">
    <property type="entry name" value="CELL SHAPE-DETERMINING PROTEIN MREC"/>
    <property type="match status" value="1"/>
</dbReference>
<protein>
    <recommendedName>
        <fullName evidence="2">Cell shape-determining protein MreC</fullName>
    </recommendedName>
    <alternativeName>
        <fullName evidence="4">Cell shape protein MreC</fullName>
    </alternativeName>
</protein>
<evidence type="ECO:0000256" key="3">
    <source>
        <dbReference type="ARBA" id="ARBA00022960"/>
    </source>
</evidence>
<accession>A0A2H0V2C6</accession>
<dbReference type="GO" id="GO:0008360">
    <property type="term" value="P:regulation of cell shape"/>
    <property type="evidence" value="ECO:0007669"/>
    <property type="project" value="UniProtKB-KW"/>
</dbReference>
<comment type="similarity">
    <text evidence="1">Belongs to the MreC family.</text>
</comment>
<dbReference type="Proteomes" id="UP000228626">
    <property type="component" value="Unassembled WGS sequence"/>
</dbReference>
<reference evidence="8" key="1">
    <citation type="submission" date="2017-09" db="EMBL/GenBank/DDBJ databases">
        <title>Depth-based differentiation of microbial function through sediment-hosted aquifers and enrichment of novel symbionts in the deep terrestrial subsurface.</title>
        <authorList>
            <person name="Probst A.J."/>
            <person name="Ladd B."/>
            <person name="Jarett J.K."/>
            <person name="Geller-Mcgrath D.E."/>
            <person name="Sieber C.M.K."/>
            <person name="Emerson J.B."/>
            <person name="Anantharaman K."/>
            <person name="Thomas B.C."/>
            <person name="Malmstrom R."/>
            <person name="Stieglmeier M."/>
            <person name="Klingl A."/>
            <person name="Woyke T."/>
            <person name="Ryan C.M."/>
            <person name="Banfield J.F."/>
        </authorList>
    </citation>
    <scope>NUCLEOTIDE SEQUENCE [LARGE SCALE GENOMIC DNA]</scope>
</reference>